<comment type="subcellular location">
    <subcellularLocation>
        <location evidence="1">Membrane</location>
        <topology evidence="1">Multi-pass membrane protein</topology>
    </subcellularLocation>
</comment>
<evidence type="ECO:0000256" key="6">
    <source>
        <dbReference type="SAM" id="Phobius"/>
    </source>
</evidence>
<dbReference type="InterPro" id="IPR011701">
    <property type="entry name" value="MFS"/>
</dbReference>
<accession>A0A0C3CWB4</accession>
<feature type="transmembrane region" description="Helical" evidence="6">
    <location>
        <begin position="298"/>
        <end position="315"/>
    </location>
</feature>
<evidence type="ECO:0000256" key="2">
    <source>
        <dbReference type="ARBA" id="ARBA00022448"/>
    </source>
</evidence>
<dbReference type="FunFam" id="1.20.1250.20:FF:000018">
    <property type="entry name" value="MFS transporter permease"/>
    <property type="match status" value="1"/>
</dbReference>
<evidence type="ECO:0000256" key="4">
    <source>
        <dbReference type="ARBA" id="ARBA00022989"/>
    </source>
</evidence>
<dbReference type="OrthoDB" id="2985014at2759"/>
<dbReference type="HOGENOM" id="CLU_001265_0_1_1"/>
<dbReference type="InParanoid" id="A0A0C3CWB4"/>
<feature type="transmembrane region" description="Helical" evidence="6">
    <location>
        <begin position="413"/>
        <end position="435"/>
    </location>
</feature>
<evidence type="ECO:0000256" key="5">
    <source>
        <dbReference type="ARBA" id="ARBA00023136"/>
    </source>
</evidence>
<dbReference type="PANTHER" id="PTHR43791">
    <property type="entry name" value="PERMEASE-RELATED"/>
    <property type="match status" value="1"/>
</dbReference>
<evidence type="ECO:0000313" key="7">
    <source>
        <dbReference type="EMBL" id="KIN03279.1"/>
    </source>
</evidence>
<dbReference type="FunFam" id="1.20.1250.20:FF:000013">
    <property type="entry name" value="MFS general substrate transporter"/>
    <property type="match status" value="1"/>
</dbReference>
<feature type="transmembrane region" description="Helical" evidence="6">
    <location>
        <begin position="154"/>
        <end position="175"/>
    </location>
</feature>
<feature type="transmembrane region" description="Helical" evidence="6">
    <location>
        <begin position="263"/>
        <end position="286"/>
    </location>
</feature>
<keyword evidence="3 6" id="KW-0812">Transmembrane</keyword>
<dbReference type="Gene3D" id="1.20.1250.20">
    <property type="entry name" value="MFS general substrate transporter like domains"/>
    <property type="match status" value="2"/>
</dbReference>
<dbReference type="GO" id="GO:0016020">
    <property type="term" value="C:membrane"/>
    <property type="evidence" value="ECO:0007669"/>
    <property type="project" value="UniProtKB-SubCell"/>
</dbReference>
<protein>
    <recommendedName>
        <fullName evidence="9">Major facilitator superfamily (MFS) profile domain-containing protein</fullName>
    </recommendedName>
</protein>
<dbReference type="Proteomes" id="UP000054321">
    <property type="component" value="Unassembled WGS sequence"/>
</dbReference>
<feature type="transmembrane region" description="Helical" evidence="6">
    <location>
        <begin position="187"/>
        <end position="207"/>
    </location>
</feature>
<dbReference type="GO" id="GO:0022857">
    <property type="term" value="F:transmembrane transporter activity"/>
    <property type="evidence" value="ECO:0007669"/>
    <property type="project" value="InterPro"/>
</dbReference>
<keyword evidence="2" id="KW-0813">Transport</keyword>
<proteinExistence type="predicted"/>
<gene>
    <name evidence="7" type="ORF">OIDMADRAFT_40862</name>
</gene>
<feature type="transmembrane region" description="Helical" evidence="6">
    <location>
        <begin position="100"/>
        <end position="118"/>
    </location>
</feature>
<reference evidence="7 8" key="1">
    <citation type="submission" date="2014-04" db="EMBL/GenBank/DDBJ databases">
        <authorList>
            <consortium name="DOE Joint Genome Institute"/>
            <person name="Kuo A."/>
            <person name="Martino E."/>
            <person name="Perotto S."/>
            <person name="Kohler A."/>
            <person name="Nagy L.G."/>
            <person name="Floudas D."/>
            <person name="Copeland A."/>
            <person name="Barry K.W."/>
            <person name="Cichocki N."/>
            <person name="Veneault-Fourrey C."/>
            <person name="LaButti K."/>
            <person name="Lindquist E.A."/>
            <person name="Lipzen A."/>
            <person name="Lundell T."/>
            <person name="Morin E."/>
            <person name="Murat C."/>
            <person name="Sun H."/>
            <person name="Tunlid A."/>
            <person name="Henrissat B."/>
            <person name="Grigoriev I.V."/>
            <person name="Hibbett D.S."/>
            <person name="Martin F."/>
            <person name="Nordberg H.P."/>
            <person name="Cantor M.N."/>
            <person name="Hua S.X."/>
        </authorList>
    </citation>
    <scope>NUCLEOTIDE SEQUENCE [LARGE SCALE GENOMIC DNA]</scope>
    <source>
        <strain evidence="7 8">Zn</strain>
    </source>
</reference>
<evidence type="ECO:0000313" key="8">
    <source>
        <dbReference type="Proteomes" id="UP000054321"/>
    </source>
</evidence>
<feature type="transmembrane region" description="Helical" evidence="6">
    <location>
        <begin position="347"/>
        <end position="370"/>
    </location>
</feature>
<dbReference type="PANTHER" id="PTHR43791:SF36">
    <property type="entry name" value="TRANSPORTER, PUTATIVE (AFU_ORTHOLOGUE AFUA_6G08340)-RELATED"/>
    <property type="match status" value="1"/>
</dbReference>
<feature type="transmembrane region" description="Helical" evidence="6">
    <location>
        <begin position="322"/>
        <end position="341"/>
    </location>
</feature>
<keyword evidence="8" id="KW-1185">Reference proteome</keyword>
<name>A0A0C3CWB4_OIDMZ</name>
<evidence type="ECO:0008006" key="9">
    <source>
        <dbReference type="Google" id="ProtNLM"/>
    </source>
</evidence>
<evidence type="ECO:0000256" key="1">
    <source>
        <dbReference type="ARBA" id="ARBA00004141"/>
    </source>
</evidence>
<reference evidence="8" key="2">
    <citation type="submission" date="2015-01" db="EMBL/GenBank/DDBJ databases">
        <title>Evolutionary Origins and Diversification of the Mycorrhizal Mutualists.</title>
        <authorList>
            <consortium name="DOE Joint Genome Institute"/>
            <consortium name="Mycorrhizal Genomics Consortium"/>
            <person name="Kohler A."/>
            <person name="Kuo A."/>
            <person name="Nagy L.G."/>
            <person name="Floudas D."/>
            <person name="Copeland A."/>
            <person name="Barry K.W."/>
            <person name="Cichocki N."/>
            <person name="Veneault-Fourrey C."/>
            <person name="LaButti K."/>
            <person name="Lindquist E.A."/>
            <person name="Lipzen A."/>
            <person name="Lundell T."/>
            <person name="Morin E."/>
            <person name="Murat C."/>
            <person name="Riley R."/>
            <person name="Ohm R."/>
            <person name="Sun H."/>
            <person name="Tunlid A."/>
            <person name="Henrissat B."/>
            <person name="Grigoriev I.V."/>
            <person name="Hibbett D.S."/>
            <person name="Martin F."/>
        </authorList>
    </citation>
    <scope>NUCLEOTIDE SEQUENCE [LARGE SCALE GENOMIC DNA]</scope>
    <source>
        <strain evidence="8">Zn</strain>
    </source>
</reference>
<evidence type="ECO:0000256" key="3">
    <source>
        <dbReference type="ARBA" id="ARBA00022692"/>
    </source>
</evidence>
<keyword evidence="4 6" id="KW-1133">Transmembrane helix</keyword>
<feature type="transmembrane region" description="Helical" evidence="6">
    <location>
        <begin position="72"/>
        <end position="93"/>
    </location>
</feature>
<organism evidence="7 8">
    <name type="scientific">Oidiodendron maius (strain Zn)</name>
    <dbReference type="NCBI Taxonomy" id="913774"/>
    <lineage>
        <taxon>Eukaryota</taxon>
        <taxon>Fungi</taxon>
        <taxon>Dikarya</taxon>
        <taxon>Ascomycota</taxon>
        <taxon>Pezizomycotina</taxon>
        <taxon>Leotiomycetes</taxon>
        <taxon>Leotiomycetes incertae sedis</taxon>
        <taxon>Myxotrichaceae</taxon>
        <taxon>Oidiodendron</taxon>
    </lineage>
</organism>
<dbReference type="SUPFAM" id="SSF103473">
    <property type="entry name" value="MFS general substrate transporter"/>
    <property type="match status" value="1"/>
</dbReference>
<feature type="transmembrane region" description="Helical" evidence="6">
    <location>
        <begin position="124"/>
        <end position="147"/>
    </location>
</feature>
<keyword evidence="5 6" id="KW-0472">Membrane</keyword>
<sequence length="474" mass="52302">MANEGKTDEGYQYVHIDPAIQRRIVRKLDWNLMPLVMALYLFSVLDRSNIGNAQTAGLSKGANSIHETDAQYQWLLTLFYIPYILFEWMALMWKVVPPHMWAFATVLTWFATAFNWQGMMVCRFFMAMAEAGYGPGLPYLLSFFYMCGEIGLRCGIFLSAAPFATCFSGALAYGITSGHPALANWKVLFLVEGIPTICLAFVAWFCLPDSPEKARFLNSDEKKVARARAIRQVGEESATRLGSVNFKEAGQALLDVKNWLISLMYFSCNVSFASLPVFMPAILTGMGFTSIHAQGLTAPPYFVSFLMCIITTWIADRTKQRGAVIIVLSVIAGIGYIVLASCKGVGVRYFALFLAAIGVFPSIANILPWVLNNQGTATKRGVGIAMLQMIGQVGPVLGTRVFPASQGPYYHKGLYICGAFMFFNALLAFILRTYLSWQNKQADAREAEVAAAAADEKTGNIAVENEGFGFRNIL</sequence>
<dbReference type="InterPro" id="IPR036259">
    <property type="entry name" value="MFS_trans_sf"/>
</dbReference>
<feature type="transmembrane region" description="Helical" evidence="6">
    <location>
        <begin position="382"/>
        <end position="401"/>
    </location>
</feature>
<dbReference type="Pfam" id="PF07690">
    <property type="entry name" value="MFS_1"/>
    <property type="match status" value="1"/>
</dbReference>
<dbReference type="EMBL" id="KN832874">
    <property type="protein sequence ID" value="KIN03279.1"/>
    <property type="molecule type" value="Genomic_DNA"/>
</dbReference>
<dbReference type="AlphaFoldDB" id="A0A0C3CWB4"/>
<feature type="transmembrane region" description="Helical" evidence="6">
    <location>
        <begin position="28"/>
        <end position="45"/>
    </location>
</feature>